<accession>A0ABQ5ABB2</accession>
<protein>
    <submittedName>
        <fullName evidence="1">Uncharacterized protein</fullName>
    </submittedName>
</protein>
<feature type="non-terminal residue" evidence="1">
    <location>
        <position position="86"/>
    </location>
</feature>
<sequence>METTKVEHVIWEENMLAMYDLKSTPTDMDGEIYSFNSGVGIHGLRGKTISMLIRQMNINPFIMNVTYWRSMQKYEGADITSMVTLP</sequence>
<evidence type="ECO:0000313" key="1">
    <source>
        <dbReference type="EMBL" id="GJS98542.1"/>
    </source>
</evidence>
<keyword evidence="2" id="KW-1185">Reference proteome</keyword>
<comment type="caution">
    <text evidence="1">The sequence shown here is derived from an EMBL/GenBank/DDBJ whole genome shotgun (WGS) entry which is preliminary data.</text>
</comment>
<dbReference type="EMBL" id="BQNB010012052">
    <property type="protein sequence ID" value="GJS98542.1"/>
    <property type="molecule type" value="Genomic_DNA"/>
</dbReference>
<gene>
    <name evidence="1" type="ORF">Tco_0819712</name>
</gene>
<reference evidence="1" key="1">
    <citation type="journal article" date="2022" name="Int. J. Mol. Sci.">
        <title>Draft Genome of Tanacetum Coccineum: Genomic Comparison of Closely Related Tanacetum-Family Plants.</title>
        <authorList>
            <person name="Yamashiro T."/>
            <person name="Shiraishi A."/>
            <person name="Nakayama K."/>
            <person name="Satake H."/>
        </authorList>
    </citation>
    <scope>NUCLEOTIDE SEQUENCE</scope>
</reference>
<reference evidence="1" key="2">
    <citation type="submission" date="2022-01" db="EMBL/GenBank/DDBJ databases">
        <authorList>
            <person name="Yamashiro T."/>
            <person name="Shiraishi A."/>
            <person name="Satake H."/>
            <person name="Nakayama K."/>
        </authorList>
    </citation>
    <scope>NUCLEOTIDE SEQUENCE</scope>
</reference>
<dbReference type="Proteomes" id="UP001151760">
    <property type="component" value="Unassembled WGS sequence"/>
</dbReference>
<evidence type="ECO:0000313" key="2">
    <source>
        <dbReference type="Proteomes" id="UP001151760"/>
    </source>
</evidence>
<proteinExistence type="predicted"/>
<name>A0ABQ5ABB2_9ASTR</name>
<organism evidence="1 2">
    <name type="scientific">Tanacetum coccineum</name>
    <dbReference type="NCBI Taxonomy" id="301880"/>
    <lineage>
        <taxon>Eukaryota</taxon>
        <taxon>Viridiplantae</taxon>
        <taxon>Streptophyta</taxon>
        <taxon>Embryophyta</taxon>
        <taxon>Tracheophyta</taxon>
        <taxon>Spermatophyta</taxon>
        <taxon>Magnoliopsida</taxon>
        <taxon>eudicotyledons</taxon>
        <taxon>Gunneridae</taxon>
        <taxon>Pentapetalae</taxon>
        <taxon>asterids</taxon>
        <taxon>campanulids</taxon>
        <taxon>Asterales</taxon>
        <taxon>Asteraceae</taxon>
        <taxon>Asteroideae</taxon>
        <taxon>Anthemideae</taxon>
        <taxon>Anthemidinae</taxon>
        <taxon>Tanacetum</taxon>
    </lineage>
</organism>